<evidence type="ECO:0000313" key="11">
    <source>
        <dbReference type="Proteomes" id="UP000247409"/>
    </source>
</evidence>
<keyword evidence="3 8" id="KW-0812">Transmembrane</keyword>
<evidence type="ECO:0000256" key="3">
    <source>
        <dbReference type="ARBA" id="ARBA00022692"/>
    </source>
</evidence>
<keyword evidence="5 8" id="KW-1133">Transmembrane helix</keyword>
<evidence type="ECO:0000313" key="10">
    <source>
        <dbReference type="EMBL" id="PXF47056.1"/>
    </source>
</evidence>
<evidence type="ECO:0000256" key="8">
    <source>
        <dbReference type="SAM" id="Phobius"/>
    </source>
</evidence>
<dbReference type="Pfam" id="PF08571">
    <property type="entry name" value="Yos1"/>
    <property type="match status" value="1"/>
</dbReference>
<dbReference type="GO" id="GO:0030134">
    <property type="term" value="C:COPII-coated ER to Golgi transport vesicle"/>
    <property type="evidence" value="ECO:0007669"/>
    <property type="project" value="TreeGrafter"/>
</dbReference>
<name>A0A2V3IY25_9FLOR</name>
<sequence length="77" mass="8499">MMLGLGTVFKALLLFVNAMAILHEERFLKRVGWSEQEAAIEGGVKLQIVNLLKAFRVLRLPIVVVNSITVLVLLVVG</sequence>
<evidence type="ECO:0000256" key="9">
    <source>
        <dbReference type="SAM" id="SignalP"/>
    </source>
</evidence>
<comment type="caution">
    <text evidence="10">The sequence shown here is derived from an EMBL/GenBank/DDBJ whole genome shotgun (WGS) entry which is preliminary data.</text>
</comment>
<dbReference type="PANTHER" id="PTHR15858">
    <property type="entry name" value="IMMEDIATE EARLY RESPONSE 3-INTERACTING PROTEIN 1"/>
    <property type="match status" value="1"/>
</dbReference>
<dbReference type="OrthoDB" id="15356at2759"/>
<comment type="subcellular location">
    <subcellularLocation>
        <location evidence="1">Membrane</location>
    </subcellularLocation>
</comment>
<keyword evidence="4" id="KW-0653">Protein transport</keyword>
<dbReference type="GO" id="GO:0006888">
    <property type="term" value="P:endoplasmic reticulum to Golgi vesicle-mediated transport"/>
    <property type="evidence" value="ECO:0007669"/>
    <property type="project" value="TreeGrafter"/>
</dbReference>
<dbReference type="EMBL" id="NBIV01000029">
    <property type="protein sequence ID" value="PXF47056.1"/>
    <property type="molecule type" value="Genomic_DNA"/>
</dbReference>
<reference evidence="10 11" key="1">
    <citation type="journal article" date="2018" name="Mol. Biol. Evol.">
        <title>Analysis of the draft genome of the red seaweed Gracilariopsis chorda provides insights into genome size evolution in Rhodophyta.</title>
        <authorList>
            <person name="Lee J."/>
            <person name="Yang E.C."/>
            <person name="Graf L."/>
            <person name="Yang J.H."/>
            <person name="Qiu H."/>
            <person name="Zel Zion U."/>
            <person name="Chan C.X."/>
            <person name="Stephens T.G."/>
            <person name="Weber A.P.M."/>
            <person name="Boo G.H."/>
            <person name="Boo S.M."/>
            <person name="Kim K.M."/>
            <person name="Shin Y."/>
            <person name="Jung M."/>
            <person name="Lee S.J."/>
            <person name="Yim H.S."/>
            <person name="Lee J.H."/>
            <person name="Bhattacharya D."/>
            <person name="Yoon H.S."/>
        </authorList>
    </citation>
    <scope>NUCLEOTIDE SEQUENCE [LARGE SCALE GENOMIC DNA]</scope>
    <source>
        <strain evidence="10 11">SKKU-2015</strain>
        <tissue evidence="10">Whole body</tissue>
    </source>
</reference>
<protein>
    <submittedName>
        <fullName evidence="10">Immediate early response 3-interacting protein 1</fullName>
    </submittedName>
</protein>
<comment type="similarity">
    <text evidence="7">Belongs to the YOS1 family.</text>
</comment>
<dbReference type="AlphaFoldDB" id="A0A2V3IY25"/>
<evidence type="ECO:0000256" key="2">
    <source>
        <dbReference type="ARBA" id="ARBA00022448"/>
    </source>
</evidence>
<feature type="signal peptide" evidence="9">
    <location>
        <begin position="1"/>
        <end position="18"/>
    </location>
</feature>
<dbReference type="GO" id="GO:0005789">
    <property type="term" value="C:endoplasmic reticulum membrane"/>
    <property type="evidence" value="ECO:0007669"/>
    <property type="project" value="TreeGrafter"/>
</dbReference>
<dbReference type="PANTHER" id="PTHR15858:SF0">
    <property type="entry name" value="IMMEDIATE EARLY RESPONSE 3-INTERACTING PROTEIN 1"/>
    <property type="match status" value="1"/>
</dbReference>
<dbReference type="GO" id="GO:0000139">
    <property type="term" value="C:Golgi membrane"/>
    <property type="evidence" value="ECO:0007669"/>
    <property type="project" value="TreeGrafter"/>
</dbReference>
<dbReference type="InterPro" id="IPR013880">
    <property type="entry name" value="Yos1"/>
</dbReference>
<dbReference type="GO" id="GO:0015031">
    <property type="term" value="P:protein transport"/>
    <property type="evidence" value="ECO:0007669"/>
    <property type="project" value="UniProtKB-KW"/>
</dbReference>
<dbReference type="Proteomes" id="UP000247409">
    <property type="component" value="Unassembled WGS sequence"/>
</dbReference>
<proteinExistence type="inferred from homology"/>
<organism evidence="10 11">
    <name type="scientific">Gracilariopsis chorda</name>
    <dbReference type="NCBI Taxonomy" id="448386"/>
    <lineage>
        <taxon>Eukaryota</taxon>
        <taxon>Rhodophyta</taxon>
        <taxon>Florideophyceae</taxon>
        <taxon>Rhodymeniophycidae</taxon>
        <taxon>Gracilariales</taxon>
        <taxon>Gracilariaceae</taxon>
        <taxon>Gracilariopsis</taxon>
    </lineage>
</organism>
<feature type="transmembrane region" description="Helical" evidence="8">
    <location>
        <begin position="57"/>
        <end position="76"/>
    </location>
</feature>
<keyword evidence="11" id="KW-1185">Reference proteome</keyword>
<evidence type="ECO:0000256" key="5">
    <source>
        <dbReference type="ARBA" id="ARBA00022989"/>
    </source>
</evidence>
<evidence type="ECO:0000256" key="1">
    <source>
        <dbReference type="ARBA" id="ARBA00004370"/>
    </source>
</evidence>
<gene>
    <name evidence="10" type="ORF">BWQ96_03133</name>
</gene>
<evidence type="ECO:0000256" key="7">
    <source>
        <dbReference type="ARBA" id="ARBA00024203"/>
    </source>
</evidence>
<keyword evidence="6 8" id="KW-0472">Membrane</keyword>
<keyword evidence="9" id="KW-0732">Signal</keyword>
<evidence type="ECO:0000256" key="6">
    <source>
        <dbReference type="ARBA" id="ARBA00023136"/>
    </source>
</evidence>
<accession>A0A2V3IY25</accession>
<keyword evidence="2" id="KW-0813">Transport</keyword>
<dbReference type="STRING" id="448386.A0A2V3IY25"/>
<feature type="chain" id="PRO_5016042747" evidence="9">
    <location>
        <begin position="19"/>
        <end position="77"/>
    </location>
</feature>
<evidence type="ECO:0000256" key="4">
    <source>
        <dbReference type="ARBA" id="ARBA00022927"/>
    </source>
</evidence>